<gene>
    <name evidence="2" type="ORF">LITE_LOCUS28030</name>
</gene>
<accession>A0AAV0MBW1</accession>
<evidence type="ECO:0000313" key="2">
    <source>
        <dbReference type="EMBL" id="CAI0444237.1"/>
    </source>
</evidence>
<feature type="region of interest" description="Disordered" evidence="1">
    <location>
        <begin position="1"/>
        <end position="84"/>
    </location>
</feature>
<dbReference type="EMBL" id="CAMGYJ010000007">
    <property type="protein sequence ID" value="CAI0444237.1"/>
    <property type="molecule type" value="Genomic_DNA"/>
</dbReference>
<name>A0AAV0MBW1_9ROSI</name>
<evidence type="ECO:0000256" key="1">
    <source>
        <dbReference type="SAM" id="MobiDB-lite"/>
    </source>
</evidence>
<comment type="caution">
    <text evidence="2">The sequence shown here is derived from an EMBL/GenBank/DDBJ whole genome shotgun (WGS) entry which is preliminary data.</text>
</comment>
<dbReference type="Proteomes" id="UP001154282">
    <property type="component" value="Unassembled WGS sequence"/>
</dbReference>
<reference evidence="2" key="1">
    <citation type="submission" date="2022-08" db="EMBL/GenBank/DDBJ databases">
        <authorList>
            <person name="Gutierrez-Valencia J."/>
        </authorList>
    </citation>
    <scope>NUCLEOTIDE SEQUENCE</scope>
</reference>
<feature type="region of interest" description="Disordered" evidence="1">
    <location>
        <begin position="146"/>
        <end position="172"/>
    </location>
</feature>
<feature type="compositionally biased region" description="Polar residues" evidence="1">
    <location>
        <begin position="151"/>
        <end position="161"/>
    </location>
</feature>
<evidence type="ECO:0000313" key="3">
    <source>
        <dbReference type="Proteomes" id="UP001154282"/>
    </source>
</evidence>
<keyword evidence="3" id="KW-1185">Reference proteome</keyword>
<sequence>MTLGPSRVNKRKGDVRDQLPPTTRVTRRTQQQTEPAETNVPPRRNVEPVPRSMTNDRTIETETVEKGAPATETAPECPPHKKKCGKAKGLEVVKLTRDGSKIGGIQVAAGAKKALGADNARQTPLANISMDDWLLLCEHFESPQFKEKEAATQTNKDNTGEVSDDWRMRLTN</sequence>
<feature type="compositionally biased region" description="Low complexity" evidence="1">
    <location>
        <begin position="22"/>
        <end position="51"/>
    </location>
</feature>
<dbReference type="AlphaFoldDB" id="A0AAV0MBW1"/>
<organism evidence="2 3">
    <name type="scientific">Linum tenue</name>
    <dbReference type="NCBI Taxonomy" id="586396"/>
    <lineage>
        <taxon>Eukaryota</taxon>
        <taxon>Viridiplantae</taxon>
        <taxon>Streptophyta</taxon>
        <taxon>Embryophyta</taxon>
        <taxon>Tracheophyta</taxon>
        <taxon>Spermatophyta</taxon>
        <taxon>Magnoliopsida</taxon>
        <taxon>eudicotyledons</taxon>
        <taxon>Gunneridae</taxon>
        <taxon>Pentapetalae</taxon>
        <taxon>rosids</taxon>
        <taxon>fabids</taxon>
        <taxon>Malpighiales</taxon>
        <taxon>Linaceae</taxon>
        <taxon>Linum</taxon>
    </lineage>
</organism>
<proteinExistence type="predicted"/>
<protein>
    <submittedName>
        <fullName evidence="2">Uncharacterized protein</fullName>
    </submittedName>
</protein>